<feature type="domain" description="Cytidyltransferase-like" evidence="3">
    <location>
        <begin position="21"/>
        <end position="111"/>
    </location>
</feature>
<dbReference type="RefSeq" id="WP_290360643.1">
    <property type="nucleotide sequence ID" value="NZ_JAUHHC010000005.1"/>
</dbReference>
<dbReference type="InterPro" id="IPR050385">
    <property type="entry name" value="Archaeal_FAD_synthase"/>
</dbReference>
<dbReference type="NCBIfam" id="TIGR00125">
    <property type="entry name" value="cyt_tran_rel"/>
    <property type="match status" value="1"/>
</dbReference>
<sequence>MDHEAIARLREQLPRPLVFSNGVFDLLHAGHVECLEAARALGRSLVVGINSDASARRLGKGPGRPLVDERQRARIVGALAAVSAVLLFDEDRPLALIAALRPEVYVKGGDYRLGDLPEAALLAGWGGRTVIVPHVGGLSSSALLRRIASMRIAEGAA</sequence>
<evidence type="ECO:0000259" key="3">
    <source>
        <dbReference type="Pfam" id="PF01467"/>
    </source>
</evidence>
<evidence type="ECO:0000313" key="5">
    <source>
        <dbReference type="Proteomes" id="UP001228044"/>
    </source>
</evidence>
<dbReference type="PANTHER" id="PTHR43793">
    <property type="entry name" value="FAD SYNTHASE"/>
    <property type="match status" value="1"/>
</dbReference>
<reference evidence="4 5" key="1">
    <citation type="submission" date="2023-06" db="EMBL/GenBank/DDBJ databases">
        <title>Pelomonas sp. PFR6 16S ribosomal RNA gene Genome sequencing and assembly.</title>
        <authorList>
            <person name="Woo H."/>
        </authorList>
    </citation>
    <scope>NUCLEOTIDE SEQUENCE [LARGE SCALE GENOMIC DNA]</scope>
    <source>
        <strain evidence="4 5">PFR6</strain>
    </source>
</reference>
<dbReference type="InterPro" id="IPR014729">
    <property type="entry name" value="Rossmann-like_a/b/a_fold"/>
</dbReference>
<keyword evidence="1" id="KW-0808">Transferase</keyword>
<accession>A0ABT8DVK5</accession>
<dbReference type="EMBL" id="JAUHHC010000005">
    <property type="protein sequence ID" value="MDN3922340.1"/>
    <property type="molecule type" value="Genomic_DNA"/>
</dbReference>
<dbReference type="Gene3D" id="3.40.50.620">
    <property type="entry name" value="HUPs"/>
    <property type="match status" value="1"/>
</dbReference>
<dbReference type="PANTHER" id="PTHR43793:SF2">
    <property type="entry name" value="BIFUNCTIONAL PROTEIN HLDE"/>
    <property type="match status" value="1"/>
</dbReference>
<dbReference type="Proteomes" id="UP001228044">
    <property type="component" value="Unassembled WGS sequence"/>
</dbReference>
<dbReference type="GO" id="GO:0016779">
    <property type="term" value="F:nucleotidyltransferase activity"/>
    <property type="evidence" value="ECO:0007669"/>
    <property type="project" value="UniProtKB-KW"/>
</dbReference>
<organism evidence="4 5">
    <name type="scientific">Roseateles violae</name>
    <dbReference type="NCBI Taxonomy" id="3058042"/>
    <lineage>
        <taxon>Bacteria</taxon>
        <taxon>Pseudomonadati</taxon>
        <taxon>Pseudomonadota</taxon>
        <taxon>Betaproteobacteria</taxon>
        <taxon>Burkholderiales</taxon>
        <taxon>Sphaerotilaceae</taxon>
        <taxon>Roseateles</taxon>
    </lineage>
</organism>
<dbReference type="InterPro" id="IPR004821">
    <property type="entry name" value="Cyt_trans-like"/>
</dbReference>
<proteinExistence type="predicted"/>
<name>A0ABT8DVK5_9BURK</name>
<dbReference type="SUPFAM" id="SSF52374">
    <property type="entry name" value="Nucleotidylyl transferase"/>
    <property type="match status" value="1"/>
</dbReference>
<evidence type="ECO:0000256" key="2">
    <source>
        <dbReference type="ARBA" id="ARBA00022695"/>
    </source>
</evidence>
<keyword evidence="2 4" id="KW-0548">Nucleotidyltransferase</keyword>
<gene>
    <name evidence="4" type="ORF">QWJ38_18775</name>
</gene>
<comment type="caution">
    <text evidence="4">The sequence shown here is derived from an EMBL/GenBank/DDBJ whole genome shotgun (WGS) entry which is preliminary data.</text>
</comment>
<protein>
    <submittedName>
        <fullName evidence="4">Adenylyltransferase/cytidyltransferase family protein</fullName>
    </submittedName>
</protein>
<evidence type="ECO:0000256" key="1">
    <source>
        <dbReference type="ARBA" id="ARBA00022679"/>
    </source>
</evidence>
<evidence type="ECO:0000313" key="4">
    <source>
        <dbReference type="EMBL" id="MDN3922340.1"/>
    </source>
</evidence>
<dbReference type="Pfam" id="PF01467">
    <property type="entry name" value="CTP_transf_like"/>
    <property type="match status" value="1"/>
</dbReference>
<keyword evidence="5" id="KW-1185">Reference proteome</keyword>